<dbReference type="AlphaFoldDB" id="A0A2N7AXF4"/>
<dbReference type="EMBL" id="NIPR01000001">
    <property type="protein sequence ID" value="PMD73770.1"/>
    <property type="molecule type" value="Genomic_DNA"/>
</dbReference>
<feature type="transmembrane region" description="Helical" evidence="2">
    <location>
        <begin position="12"/>
        <end position="33"/>
    </location>
</feature>
<accession>A0A2N7AXF4</accession>
<evidence type="ECO:0000256" key="2">
    <source>
        <dbReference type="SAM" id="Phobius"/>
    </source>
</evidence>
<dbReference type="InterPro" id="IPR003675">
    <property type="entry name" value="Rce1/LyrA-like_dom"/>
</dbReference>
<dbReference type="OrthoDB" id="2281965at2"/>
<comment type="similarity">
    <text evidence="1">Belongs to the UPF0177 family.</text>
</comment>
<evidence type="ECO:0000259" key="3">
    <source>
        <dbReference type="Pfam" id="PF02517"/>
    </source>
</evidence>
<dbReference type="Pfam" id="PF02517">
    <property type="entry name" value="Rce1-like"/>
    <property type="match status" value="1"/>
</dbReference>
<gene>
    <name evidence="4" type="ORF">CBP76_00025</name>
</gene>
<comment type="caution">
    <text evidence="4">The sequence shown here is derived from an EMBL/GenBank/DDBJ whole genome shotgun (WGS) entry which is preliminary data.</text>
</comment>
<evidence type="ECO:0000313" key="5">
    <source>
        <dbReference type="Proteomes" id="UP000235649"/>
    </source>
</evidence>
<dbReference type="GO" id="GO:0080120">
    <property type="term" value="P:CAAX-box protein maturation"/>
    <property type="evidence" value="ECO:0007669"/>
    <property type="project" value="UniProtKB-ARBA"/>
</dbReference>
<feature type="transmembrane region" description="Helical" evidence="2">
    <location>
        <begin position="92"/>
        <end position="113"/>
    </location>
</feature>
<dbReference type="Proteomes" id="UP000235649">
    <property type="component" value="Unassembled WGS sequence"/>
</dbReference>
<evidence type="ECO:0000256" key="1">
    <source>
        <dbReference type="ARBA" id="ARBA00009067"/>
    </source>
</evidence>
<dbReference type="RefSeq" id="WP_102194881.1">
    <property type="nucleotide sequence ID" value="NZ_NIPR01000001.1"/>
</dbReference>
<keyword evidence="2" id="KW-0812">Transmembrane</keyword>
<sequence>MLDFLNSFFNETNSTIIVFSLQFLSCVFAVIILKSDFKRNINEIINNFKKVWLIPLFVVSDLLLQIVIQNFLSASSTNQSGIESGVRTSVPIGVVLIFFISVFVGPIMEEITFQYLIQKVILKYNLNKIIKNKMITSILSILVTTFLFMLIHVSELKDIYDISFLGYLGVILYAIVYQITDDNLIYPYIFVLI</sequence>
<evidence type="ECO:0000313" key="4">
    <source>
        <dbReference type="EMBL" id="PMD73770.1"/>
    </source>
</evidence>
<feature type="transmembrane region" description="Helical" evidence="2">
    <location>
        <begin position="53"/>
        <end position="72"/>
    </location>
</feature>
<feature type="transmembrane region" description="Helical" evidence="2">
    <location>
        <begin position="134"/>
        <end position="153"/>
    </location>
</feature>
<keyword evidence="2" id="KW-1133">Transmembrane helix</keyword>
<reference evidence="4 5" key="1">
    <citation type="submission" date="2017-05" db="EMBL/GenBank/DDBJ databases">
        <title>Lactobacillus nurukis nov., sp. nov., isolated from nuruk.</title>
        <authorList>
            <person name="Kim S.-J."/>
        </authorList>
    </citation>
    <scope>NUCLEOTIDE SEQUENCE [LARGE SCALE GENOMIC DNA]</scope>
    <source>
        <strain evidence="4 5">SYF10-1a</strain>
    </source>
</reference>
<feature type="transmembrane region" description="Helical" evidence="2">
    <location>
        <begin position="159"/>
        <end position="179"/>
    </location>
</feature>
<keyword evidence="5" id="KW-1185">Reference proteome</keyword>
<protein>
    <recommendedName>
        <fullName evidence="3">CAAX prenyl protease 2/Lysostaphin resistance protein A-like domain-containing protein</fullName>
    </recommendedName>
</protein>
<name>A0A2N7AXF4_9LACO</name>
<organism evidence="4 5">
    <name type="scientific">Companilactobacillus nuruki</name>
    <dbReference type="NCBI Taxonomy" id="1993540"/>
    <lineage>
        <taxon>Bacteria</taxon>
        <taxon>Bacillati</taxon>
        <taxon>Bacillota</taxon>
        <taxon>Bacilli</taxon>
        <taxon>Lactobacillales</taxon>
        <taxon>Lactobacillaceae</taxon>
        <taxon>Companilactobacillus</taxon>
    </lineage>
</organism>
<feature type="domain" description="CAAX prenyl protease 2/Lysostaphin resistance protein A-like" evidence="3">
    <location>
        <begin position="93"/>
        <end position="188"/>
    </location>
</feature>
<dbReference type="GO" id="GO:0004175">
    <property type="term" value="F:endopeptidase activity"/>
    <property type="evidence" value="ECO:0007669"/>
    <property type="project" value="UniProtKB-ARBA"/>
</dbReference>
<keyword evidence="2" id="KW-0472">Membrane</keyword>
<proteinExistence type="inferred from homology"/>